<dbReference type="PANTHER" id="PTHR44591">
    <property type="entry name" value="STRESS RESPONSE REGULATOR PROTEIN 1"/>
    <property type="match status" value="1"/>
</dbReference>
<dbReference type="SUPFAM" id="SSF52172">
    <property type="entry name" value="CheY-like"/>
    <property type="match status" value="1"/>
</dbReference>
<name>A0A223NR81_9SPHI</name>
<evidence type="ECO:0000256" key="1">
    <source>
        <dbReference type="ARBA" id="ARBA00022553"/>
    </source>
</evidence>
<protein>
    <submittedName>
        <fullName evidence="4">Response regulator</fullName>
    </submittedName>
</protein>
<sequence length="126" mass="14397">MKILVVDDEADIQPLFLQRFRKEIRNNEVEFSFAQSGEDALGYLKEKHSEVVLILSDINMPGMSGLELLTHIREDFDTPPPPVVMMITAYGDDENYKQAMEKGANDFLTKPLDFNLLKEKLKTFSA</sequence>
<dbReference type="KEGG" id="muc:MuYL_0078"/>
<proteinExistence type="predicted"/>
<dbReference type="PANTHER" id="PTHR44591:SF3">
    <property type="entry name" value="RESPONSE REGULATORY DOMAIN-CONTAINING PROTEIN"/>
    <property type="match status" value="1"/>
</dbReference>
<evidence type="ECO:0000313" key="5">
    <source>
        <dbReference type="Proteomes" id="UP000215002"/>
    </source>
</evidence>
<dbReference type="InterPro" id="IPR001789">
    <property type="entry name" value="Sig_transdc_resp-reg_receiver"/>
</dbReference>
<dbReference type="Pfam" id="PF00072">
    <property type="entry name" value="Response_reg"/>
    <property type="match status" value="1"/>
</dbReference>
<dbReference type="Proteomes" id="UP000215002">
    <property type="component" value="Chromosome"/>
</dbReference>
<keyword evidence="1 2" id="KW-0597">Phosphoprotein</keyword>
<dbReference type="SMART" id="SM00448">
    <property type="entry name" value="REC"/>
    <property type="match status" value="1"/>
</dbReference>
<dbReference type="CDD" id="cd00156">
    <property type="entry name" value="REC"/>
    <property type="match status" value="1"/>
</dbReference>
<dbReference type="InterPro" id="IPR050595">
    <property type="entry name" value="Bact_response_regulator"/>
</dbReference>
<dbReference type="RefSeq" id="WP_094568638.1">
    <property type="nucleotide sequence ID" value="NZ_CP022743.1"/>
</dbReference>
<accession>A0A223NR81</accession>
<evidence type="ECO:0000259" key="3">
    <source>
        <dbReference type="PROSITE" id="PS50110"/>
    </source>
</evidence>
<dbReference type="InterPro" id="IPR011006">
    <property type="entry name" value="CheY-like_superfamily"/>
</dbReference>
<feature type="domain" description="Response regulatory" evidence="3">
    <location>
        <begin position="2"/>
        <end position="125"/>
    </location>
</feature>
<keyword evidence="5" id="KW-1185">Reference proteome</keyword>
<gene>
    <name evidence="4" type="ORF">MuYL_0078</name>
</gene>
<dbReference type="Gene3D" id="3.40.50.2300">
    <property type="match status" value="1"/>
</dbReference>
<organism evidence="4 5">
    <name type="scientific">Mucilaginibacter xinganensis</name>
    <dbReference type="NCBI Taxonomy" id="1234841"/>
    <lineage>
        <taxon>Bacteria</taxon>
        <taxon>Pseudomonadati</taxon>
        <taxon>Bacteroidota</taxon>
        <taxon>Sphingobacteriia</taxon>
        <taxon>Sphingobacteriales</taxon>
        <taxon>Sphingobacteriaceae</taxon>
        <taxon>Mucilaginibacter</taxon>
    </lineage>
</organism>
<dbReference type="PROSITE" id="PS50110">
    <property type="entry name" value="RESPONSE_REGULATORY"/>
    <property type="match status" value="1"/>
</dbReference>
<dbReference type="GO" id="GO:0000160">
    <property type="term" value="P:phosphorelay signal transduction system"/>
    <property type="evidence" value="ECO:0007669"/>
    <property type="project" value="InterPro"/>
</dbReference>
<dbReference type="EMBL" id="CP022743">
    <property type="protein sequence ID" value="ASU31981.1"/>
    <property type="molecule type" value="Genomic_DNA"/>
</dbReference>
<evidence type="ECO:0000256" key="2">
    <source>
        <dbReference type="PROSITE-ProRule" id="PRU00169"/>
    </source>
</evidence>
<dbReference type="AlphaFoldDB" id="A0A223NR81"/>
<reference evidence="4 5" key="1">
    <citation type="submission" date="2017-08" db="EMBL/GenBank/DDBJ databases">
        <title>Complete genome sequence of Mucilaginibacter sp. strain BJC16-A31.</title>
        <authorList>
            <consortium name="Henan University of Science and Technology"/>
            <person name="You X."/>
        </authorList>
    </citation>
    <scope>NUCLEOTIDE SEQUENCE [LARGE SCALE GENOMIC DNA]</scope>
    <source>
        <strain evidence="4 5">BJC16-A31</strain>
    </source>
</reference>
<evidence type="ECO:0000313" key="4">
    <source>
        <dbReference type="EMBL" id="ASU31981.1"/>
    </source>
</evidence>
<dbReference type="OrthoDB" id="9789181at2"/>
<feature type="modified residue" description="4-aspartylphosphate" evidence="2">
    <location>
        <position position="57"/>
    </location>
</feature>